<feature type="region of interest" description="Disordered" evidence="10">
    <location>
        <begin position="1"/>
        <end position="44"/>
    </location>
</feature>
<keyword evidence="6 9" id="KW-1133">Transmembrane helix</keyword>
<dbReference type="InterPro" id="IPR034746">
    <property type="entry name" value="POTRA"/>
</dbReference>
<keyword evidence="3 9" id="KW-0997">Cell inner membrane</keyword>
<dbReference type="PANTHER" id="PTHR35851">
    <property type="entry name" value="CELL DIVISION PROTEIN FTSQ"/>
    <property type="match status" value="1"/>
</dbReference>
<evidence type="ECO:0000256" key="7">
    <source>
        <dbReference type="ARBA" id="ARBA00023136"/>
    </source>
</evidence>
<dbReference type="HAMAP" id="MF_00911">
    <property type="entry name" value="FtsQ_subfam"/>
    <property type="match status" value="1"/>
</dbReference>
<dbReference type="InterPro" id="IPR013685">
    <property type="entry name" value="POTRA_FtsQ_type"/>
</dbReference>
<keyword evidence="13" id="KW-1185">Reference proteome</keyword>
<comment type="function">
    <text evidence="9">Essential cell division protein.</text>
</comment>
<evidence type="ECO:0000259" key="11">
    <source>
        <dbReference type="PROSITE" id="PS51779"/>
    </source>
</evidence>
<dbReference type="STRING" id="177413.SAMN05660859_3144"/>
<dbReference type="AlphaFoldDB" id="A0A1G4TTT4"/>
<keyword evidence="2 9" id="KW-1003">Cell membrane</keyword>
<proteinExistence type="inferred from homology"/>
<reference evidence="13" key="1">
    <citation type="submission" date="2016-10" db="EMBL/GenBank/DDBJ databases">
        <authorList>
            <person name="Varghese N."/>
            <person name="Submissions S."/>
        </authorList>
    </citation>
    <scope>NUCLEOTIDE SEQUENCE [LARGE SCALE GENOMIC DNA]</scope>
    <source>
        <strain evidence="13">CGMCC 1.1761</strain>
    </source>
</reference>
<dbReference type="EMBL" id="FMTP01000005">
    <property type="protein sequence ID" value="SCW84758.1"/>
    <property type="molecule type" value="Genomic_DNA"/>
</dbReference>
<accession>A0A1G4TTT4</accession>
<name>A0A1G4TTT4_9HYPH</name>
<keyword evidence="5 9" id="KW-0812">Transmembrane</keyword>
<protein>
    <recommendedName>
        <fullName evidence="9">Cell division protein FtsQ</fullName>
    </recommendedName>
</protein>
<evidence type="ECO:0000313" key="12">
    <source>
        <dbReference type="EMBL" id="SCW84758.1"/>
    </source>
</evidence>
<evidence type="ECO:0000256" key="4">
    <source>
        <dbReference type="ARBA" id="ARBA00022618"/>
    </source>
</evidence>
<gene>
    <name evidence="9" type="primary">ftsQ</name>
    <name evidence="12" type="ORF">SAMN05660859_3144</name>
</gene>
<dbReference type="Pfam" id="PF03799">
    <property type="entry name" value="FtsQ_DivIB_C"/>
    <property type="match status" value="1"/>
</dbReference>
<evidence type="ECO:0000256" key="9">
    <source>
        <dbReference type="HAMAP-Rule" id="MF_00911"/>
    </source>
</evidence>
<evidence type="ECO:0000256" key="5">
    <source>
        <dbReference type="ARBA" id="ARBA00022692"/>
    </source>
</evidence>
<dbReference type="InterPro" id="IPR005548">
    <property type="entry name" value="Cell_div_FtsQ/DivIB_C"/>
</dbReference>
<evidence type="ECO:0000313" key="13">
    <source>
        <dbReference type="Proteomes" id="UP000198889"/>
    </source>
</evidence>
<dbReference type="GO" id="GO:0043093">
    <property type="term" value="P:FtsZ-dependent cytokinesis"/>
    <property type="evidence" value="ECO:0007669"/>
    <property type="project" value="UniProtKB-UniRule"/>
</dbReference>
<dbReference type="Gene3D" id="3.40.50.11690">
    <property type="entry name" value="Cell division protein FtsQ/DivIB"/>
    <property type="match status" value="1"/>
</dbReference>
<evidence type="ECO:0000256" key="3">
    <source>
        <dbReference type="ARBA" id="ARBA00022519"/>
    </source>
</evidence>
<comment type="subcellular location">
    <subcellularLocation>
        <location evidence="9">Cell inner membrane</location>
        <topology evidence="9">Single-pass type II membrane protein</topology>
    </subcellularLocation>
    <subcellularLocation>
        <location evidence="1">Membrane</location>
    </subcellularLocation>
    <text evidence="9">Localizes to the division septum.</text>
</comment>
<sequence length="337" mass="36291">MDGGGRFARSLTPRQTPAGKRTGAATGDSTRGVRARMPARPVPVSERTRLLDRTIIGGRRLLVGLCTSRAVFTGAGAWLTAALFVATGLYGMERGGHMPAAIETARDMGDAAANLAGLRIANINLSGQNHVTPGDILATAGVKPTSSLLFLDAEGARMRLEELAWIKRATVQKLYPDRLDIQIVEREGFALWQKDGKINVIARDGTVIAPYSDDPRYIRLPIVVGDGAETSVVEIVEALSLVPGVRDQVAAAIRVADRRWTLKMRNGVDVRLPEQGLNDALEQLALLDQQKSLLSRDITIVDLRLPDRVSVRLSDAAYAAREAELKAKAKAKKGSSS</sequence>
<evidence type="ECO:0000256" key="2">
    <source>
        <dbReference type="ARBA" id="ARBA00022475"/>
    </source>
</evidence>
<dbReference type="Pfam" id="PF08478">
    <property type="entry name" value="POTRA_1"/>
    <property type="match status" value="1"/>
</dbReference>
<evidence type="ECO:0000256" key="1">
    <source>
        <dbReference type="ARBA" id="ARBA00004370"/>
    </source>
</evidence>
<organism evidence="12 13">
    <name type="scientific">Ancylobacter rudongensis</name>
    <dbReference type="NCBI Taxonomy" id="177413"/>
    <lineage>
        <taxon>Bacteria</taxon>
        <taxon>Pseudomonadati</taxon>
        <taxon>Pseudomonadota</taxon>
        <taxon>Alphaproteobacteria</taxon>
        <taxon>Hyphomicrobiales</taxon>
        <taxon>Xanthobacteraceae</taxon>
        <taxon>Ancylobacter</taxon>
    </lineage>
</organism>
<keyword evidence="8 9" id="KW-0131">Cell cycle</keyword>
<dbReference type="Proteomes" id="UP000198889">
    <property type="component" value="Unassembled WGS sequence"/>
</dbReference>
<evidence type="ECO:0000256" key="6">
    <source>
        <dbReference type="ARBA" id="ARBA00022989"/>
    </source>
</evidence>
<keyword evidence="4 9" id="KW-0132">Cell division</keyword>
<dbReference type="Gene3D" id="3.10.20.310">
    <property type="entry name" value="membrane protein fhac"/>
    <property type="match status" value="1"/>
</dbReference>
<evidence type="ECO:0000256" key="10">
    <source>
        <dbReference type="SAM" id="MobiDB-lite"/>
    </source>
</evidence>
<dbReference type="PROSITE" id="PS51779">
    <property type="entry name" value="POTRA"/>
    <property type="match status" value="1"/>
</dbReference>
<dbReference type="GO" id="GO:0005886">
    <property type="term" value="C:plasma membrane"/>
    <property type="evidence" value="ECO:0007669"/>
    <property type="project" value="UniProtKB-SubCell"/>
</dbReference>
<keyword evidence="7 9" id="KW-0472">Membrane</keyword>
<dbReference type="InterPro" id="IPR045335">
    <property type="entry name" value="FtsQ_C_sf"/>
</dbReference>
<dbReference type="PANTHER" id="PTHR35851:SF1">
    <property type="entry name" value="CELL DIVISION PROTEIN FTSQ"/>
    <property type="match status" value="1"/>
</dbReference>
<comment type="similarity">
    <text evidence="9">Belongs to the FtsQ/DivIB family. FtsQ subfamily.</text>
</comment>
<feature type="domain" description="POTRA" evidence="11">
    <location>
        <begin position="118"/>
        <end position="186"/>
    </location>
</feature>
<dbReference type="InterPro" id="IPR026579">
    <property type="entry name" value="FtsQ"/>
</dbReference>
<dbReference type="GO" id="GO:0032153">
    <property type="term" value="C:cell division site"/>
    <property type="evidence" value="ECO:0007669"/>
    <property type="project" value="UniProtKB-UniRule"/>
</dbReference>
<evidence type="ECO:0000256" key="8">
    <source>
        <dbReference type="ARBA" id="ARBA00023306"/>
    </source>
</evidence>
<dbReference type="GO" id="GO:0090529">
    <property type="term" value="P:cell septum assembly"/>
    <property type="evidence" value="ECO:0007669"/>
    <property type="project" value="InterPro"/>
</dbReference>